<dbReference type="InterPro" id="IPR020568">
    <property type="entry name" value="Ribosomal_Su5_D2-typ_SF"/>
</dbReference>
<feature type="domain" description="Mvd1 C-terminal" evidence="1">
    <location>
        <begin position="234"/>
        <end position="353"/>
    </location>
</feature>
<proteinExistence type="predicted"/>
<dbReference type="RefSeq" id="WP_130606788.1">
    <property type="nucleotide sequence ID" value="NZ_AP019368.1"/>
</dbReference>
<dbReference type="InterPro" id="IPR036554">
    <property type="entry name" value="GHMP_kinase_C_sf"/>
</dbReference>
<organism evidence="3 4">
    <name type="scientific">Fluviispira sanaruensis</name>
    <dbReference type="NCBI Taxonomy" id="2493639"/>
    <lineage>
        <taxon>Bacteria</taxon>
        <taxon>Pseudomonadati</taxon>
        <taxon>Bdellovibrionota</taxon>
        <taxon>Oligoflexia</taxon>
        <taxon>Silvanigrellales</taxon>
        <taxon>Silvanigrellaceae</taxon>
        <taxon>Fluviispira</taxon>
    </lineage>
</organism>
<dbReference type="InterPro" id="IPR014721">
    <property type="entry name" value="Ribsml_uS5_D2-typ_fold_subgr"/>
</dbReference>
<protein>
    <submittedName>
        <fullName evidence="3">Diphosphomevalonate decarboxylase</fullName>
    </submittedName>
</protein>
<dbReference type="InterPro" id="IPR041431">
    <property type="entry name" value="Mvd1_C"/>
</dbReference>
<dbReference type="Proteomes" id="UP000291236">
    <property type="component" value="Chromosome"/>
</dbReference>
<dbReference type="PANTHER" id="PTHR10977:SF3">
    <property type="entry name" value="DIPHOSPHOMEVALONATE DECARBOXYLASE"/>
    <property type="match status" value="1"/>
</dbReference>
<dbReference type="Pfam" id="PF22700">
    <property type="entry name" value="MVD-like_N"/>
    <property type="match status" value="1"/>
</dbReference>
<sequence>MKKNIITDIPTNLKLIQEKLCQLKEEGKFEIQNGDEGYSSAPSNIALIKYWGKNLSRKQIPDNSSLSYTLGGFRSFTKVTTQGRFLPETYEKTIPIRNKLYLNSKDIEFPIPEKMDILIQSIFYNFADEITLKIESYNNFPTACGIASSASGYAALVGAIADLLQLKKHLSAIELHTWLTEWARLGSGSATRSVIQSSEDSFIKWELEDSCKESFTKTSELTFHPKWKQLEHCVFVLNANEKKTSSSDGHKSASTSPLHNVRVAGVSKKIAMMTKALKEFDFDLVQQISEEDAFAMHAVMQTGNPSACYLDEDVSKALALFIQMRDSNEVLAFWTLDAGPNLHILYYKDAKQILTEYHVKLQELLDRDIKIFKNAYRGGLLIGKNEYYNIIDKELLKSSLN</sequence>
<evidence type="ECO:0000313" key="3">
    <source>
        <dbReference type="EMBL" id="BBH52359.1"/>
    </source>
</evidence>
<evidence type="ECO:0000259" key="1">
    <source>
        <dbReference type="Pfam" id="PF18376"/>
    </source>
</evidence>
<feature type="domain" description="Diphosphomevalonate decarboxylase-like N-terminal" evidence="2">
    <location>
        <begin position="41"/>
        <end position="214"/>
    </location>
</feature>
<dbReference type="PANTHER" id="PTHR10977">
    <property type="entry name" value="DIPHOSPHOMEVALONATE DECARBOXYLASE"/>
    <property type="match status" value="1"/>
</dbReference>
<dbReference type="SUPFAM" id="SSF54211">
    <property type="entry name" value="Ribosomal protein S5 domain 2-like"/>
    <property type="match status" value="1"/>
</dbReference>
<dbReference type="Gene3D" id="3.30.230.10">
    <property type="match status" value="1"/>
</dbReference>
<dbReference type="OrthoDB" id="5289480at2"/>
<dbReference type="GO" id="GO:0004163">
    <property type="term" value="F:diphosphomevalonate decarboxylase activity"/>
    <property type="evidence" value="ECO:0007669"/>
    <property type="project" value="InterPro"/>
</dbReference>
<gene>
    <name evidence="3" type="ORF">JCM31447_316500</name>
</gene>
<dbReference type="Pfam" id="PF18376">
    <property type="entry name" value="MDD_C"/>
    <property type="match status" value="1"/>
</dbReference>
<reference evidence="3 4" key="1">
    <citation type="submission" date="2018-12" db="EMBL/GenBank/DDBJ databases">
        <title>Rubrispira sanarue gen. nov., sp., nov., a member of the order Silvanigrellales, isolated from a brackish lake in Hamamatsu Japan.</title>
        <authorList>
            <person name="Maejima Y."/>
            <person name="Iino T."/>
            <person name="Muraguchi Y."/>
            <person name="Fukuda K."/>
            <person name="Nojiri H."/>
            <person name="Ohkuma M."/>
            <person name="Moriuchi R."/>
            <person name="Dohra H."/>
            <person name="Kimbara K."/>
            <person name="Shintani M."/>
        </authorList>
    </citation>
    <scope>NUCLEOTIDE SEQUENCE [LARGE SCALE GENOMIC DNA]</scope>
    <source>
        <strain evidence="3 4">RF1110005</strain>
    </source>
</reference>
<dbReference type="NCBIfam" id="TIGR01240">
    <property type="entry name" value="mevDPdecarb"/>
    <property type="match status" value="1"/>
</dbReference>
<dbReference type="SUPFAM" id="SSF55060">
    <property type="entry name" value="GHMP Kinase, C-terminal domain"/>
    <property type="match status" value="1"/>
</dbReference>
<dbReference type="GO" id="GO:0019287">
    <property type="term" value="P:isopentenyl diphosphate biosynthetic process, mevalonate pathway"/>
    <property type="evidence" value="ECO:0007669"/>
    <property type="project" value="InterPro"/>
</dbReference>
<keyword evidence="4" id="KW-1185">Reference proteome</keyword>
<evidence type="ECO:0000313" key="4">
    <source>
        <dbReference type="Proteomes" id="UP000291236"/>
    </source>
</evidence>
<dbReference type="EMBL" id="AP019368">
    <property type="protein sequence ID" value="BBH52359.1"/>
    <property type="molecule type" value="Genomic_DNA"/>
</dbReference>
<dbReference type="GO" id="GO:0005829">
    <property type="term" value="C:cytosol"/>
    <property type="evidence" value="ECO:0007669"/>
    <property type="project" value="InterPro"/>
</dbReference>
<accession>A0A4P2VLT6</accession>
<dbReference type="KEGG" id="sbf:JCM31447_316500"/>
<dbReference type="InterPro" id="IPR053859">
    <property type="entry name" value="MVD-like_N"/>
</dbReference>
<dbReference type="Gene3D" id="3.30.70.890">
    <property type="entry name" value="GHMP kinase, C-terminal domain"/>
    <property type="match status" value="1"/>
</dbReference>
<name>A0A4P2VLT6_FLUSA</name>
<dbReference type="InterPro" id="IPR029765">
    <property type="entry name" value="Mev_diP_decarb"/>
</dbReference>
<evidence type="ECO:0000259" key="2">
    <source>
        <dbReference type="Pfam" id="PF22700"/>
    </source>
</evidence>
<dbReference type="AlphaFoldDB" id="A0A4P2VLT6"/>